<dbReference type="AlphaFoldDB" id="A0AAV6TZ94"/>
<evidence type="ECO:0000256" key="2">
    <source>
        <dbReference type="ARBA" id="ARBA00022723"/>
    </source>
</evidence>
<evidence type="ECO:0000256" key="4">
    <source>
        <dbReference type="ARBA" id="ARBA00022833"/>
    </source>
</evidence>
<evidence type="ECO:0000256" key="3">
    <source>
        <dbReference type="ARBA" id="ARBA00022771"/>
    </source>
</evidence>
<comment type="caution">
    <text evidence="6">The sequence shown here is derived from an EMBL/GenBank/DDBJ whole genome shotgun (WGS) entry which is preliminary data.</text>
</comment>
<keyword evidence="7" id="KW-1185">Reference proteome</keyword>
<dbReference type="PANTHER" id="PTHR46481">
    <property type="entry name" value="ZINC FINGER BED DOMAIN-CONTAINING PROTEIN 4"/>
    <property type="match status" value="1"/>
</dbReference>
<name>A0AAV6TZ94_9ARAC</name>
<keyword evidence="5" id="KW-0539">Nucleus</keyword>
<evidence type="ECO:0000256" key="5">
    <source>
        <dbReference type="ARBA" id="ARBA00023242"/>
    </source>
</evidence>
<evidence type="ECO:0000313" key="7">
    <source>
        <dbReference type="Proteomes" id="UP000827092"/>
    </source>
</evidence>
<dbReference type="GO" id="GO:0005634">
    <property type="term" value="C:nucleus"/>
    <property type="evidence" value="ECO:0007669"/>
    <property type="project" value="UniProtKB-SubCell"/>
</dbReference>
<protein>
    <submittedName>
        <fullName evidence="6">Uncharacterized protein</fullName>
    </submittedName>
</protein>
<organism evidence="6 7">
    <name type="scientific">Oedothorax gibbosus</name>
    <dbReference type="NCBI Taxonomy" id="931172"/>
    <lineage>
        <taxon>Eukaryota</taxon>
        <taxon>Metazoa</taxon>
        <taxon>Ecdysozoa</taxon>
        <taxon>Arthropoda</taxon>
        <taxon>Chelicerata</taxon>
        <taxon>Arachnida</taxon>
        <taxon>Araneae</taxon>
        <taxon>Araneomorphae</taxon>
        <taxon>Entelegynae</taxon>
        <taxon>Araneoidea</taxon>
        <taxon>Linyphiidae</taxon>
        <taxon>Erigoninae</taxon>
        <taxon>Oedothorax</taxon>
    </lineage>
</organism>
<evidence type="ECO:0000256" key="1">
    <source>
        <dbReference type="ARBA" id="ARBA00004123"/>
    </source>
</evidence>
<keyword evidence="4" id="KW-0862">Zinc</keyword>
<accession>A0AAV6TZ94</accession>
<comment type="subcellular location">
    <subcellularLocation>
        <location evidence="1">Nucleus</location>
    </subcellularLocation>
</comment>
<reference evidence="6 7" key="1">
    <citation type="journal article" date="2022" name="Nat. Ecol. Evol.">
        <title>A masculinizing supergene underlies an exaggerated male reproductive morph in a spider.</title>
        <authorList>
            <person name="Hendrickx F."/>
            <person name="De Corte Z."/>
            <person name="Sonet G."/>
            <person name="Van Belleghem S.M."/>
            <person name="Kostlbacher S."/>
            <person name="Vangestel C."/>
        </authorList>
    </citation>
    <scope>NUCLEOTIDE SEQUENCE [LARGE SCALE GENOMIC DNA]</scope>
    <source>
        <strain evidence="6">W744_W776</strain>
    </source>
</reference>
<proteinExistence type="predicted"/>
<dbReference type="GO" id="GO:0008270">
    <property type="term" value="F:zinc ion binding"/>
    <property type="evidence" value="ECO:0007669"/>
    <property type="project" value="UniProtKB-KW"/>
</dbReference>
<sequence length="167" mass="19078">MRSSKKVAAPKSSATTCYQPTMADMFKKKQKWLPDSPQSKELDRKILEMIAVGNYPFSIVQEGFLRLVNLNPQANLKSDKFYRDKLHATYDAVVKKVMDLISTAEHLSFTTDIWTNKAKTESLISLTAHYIDFINKTRPKVILAAKPMVSDHTGEEIKRILEEIVLF</sequence>
<dbReference type="Proteomes" id="UP000827092">
    <property type="component" value="Unassembled WGS sequence"/>
</dbReference>
<dbReference type="EMBL" id="JAFNEN010000849">
    <property type="protein sequence ID" value="KAG8176816.1"/>
    <property type="molecule type" value="Genomic_DNA"/>
</dbReference>
<keyword evidence="2" id="KW-0479">Metal-binding</keyword>
<evidence type="ECO:0000313" key="6">
    <source>
        <dbReference type="EMBL" id="KAG8176816.1"/>
    </source>
</evidence>
<dbReference type="PANTHER" id="PTHR46481:SF10">
    <property type="entry name" value="ZINC FINGER BED DOMAIN-CONTAINING PROTEIN 39"/>
    <property type="match status" value="1"/>
</dbReference>
<gene>
    <name evidence="6" type="ORF">JTE90_003444</name>
</gene>
<dbReference type="InterPro" id="IPR052035">
    <property type="entry name" value="ZnF_BED_domain_contain"/>
</dbReference>
<keyword evidence="3" id="KW-0863">Zinc-finger</keyword>